<gene>
    <name evidence="1" type="ORF">HK100_007220</name>
</gene>
<dbReference type="AlphaFoldDB" id="A0AAD5XC79"/>
<organism evidence="1 2">
    <name type="scientific">Physocladia obscura</name>
    <dbReference type="NCBI Taxonomy" id="109957"/>
    <lineage>
        <taxon>Eukaryota</taxon>
        <taxon>Fungi</taxon>
        <taxon>Fungi incertae sedis</taxon>
        <taxon>Chytridiomycota</taxon>
        <taxon>Chytridiomycota incertae sedis</taxon>
        <taxon>Chytridiomycetes</taxon>
        <taxon>Chytridiales</taxon>
        <taxon>Chytriomycetaceae</taxon>
        <taxon>Physocladia</taxon>
    </lineage>
</organism>
<evidence type="ECO:0000313" key="2">
    <source>
        <dbReference type="Proteomes" id="UP001211907"/>
    </source>
</evidence>
<proteinExistence type="predicted"/>
<evidence type="ECO:0000313" key="1">
    <source>
        <dbReference type="EMBL" id="KAJ3091266.1"/>
    </source>
</evidence>
<keyword evidence="2" id="KW-1185">Reference proteome</keyword>
<feature type="non-terminal residue" evidence="1">
    <location>
        <position position="79"/>
    </location>
</feature>
<sequence length="79" mass="9019">MDNPTKIYQDNKSIAVATNPKHHAMMKHVDIRGNFISDHLKTKELEDLEKLWQYNIYSPWGGKIAVSGMQDYIAAESKG</sequence>
<dbReference type="Proteomes" id="UP001211907">
    <property type="component" value="Unassembled WGS sequence"/>
</dbReference>
<dbReference type="EMBL" id="JADGJH010003395">
    <property type="protein sequence ID" value="KAJ3091266.1"/>
    <property type="molecule type" value="Genomic_DNA"/>
</dbReference>
<protein>
    <submittedName>
        <fullName evidence="1">Uncharacterized protein</fullName>
    </submittedName>
</protein>
<comment type="caution">
    <text evidence="1">The sequence shown here is derived from an EMBL/GenBank/DDBJ whole genome shotgun (WGS) entry which is preliminary data.</text>
</comment>
<reference evidence="1" key="1">
    <citation type="submission" date="2020-05" db="EMBL/GenBank/DDBJ databases">
        <title>Phylogenomic resolution of chytrid fungi.</title>
        <authorList>
            <person name="Stajich J.E."/>
            <person name="Amses K."/>
            <person name="Simmons R."/>
            <person name="Seto K."/>
            <person name="Myers J."/>
            <person name="Bonds A."/>
            <person name="Quandt C.A."/>
            <person name="Barry K."/>
            <person name="Liu P."/>
            <person name="Grigoriev I."/>
            <person name="Longcore J.E."/>
            <person name="James T.Y."/>
        </authorList>
    </citation>
    <scope>NUCLEOTIDE SEQUENCE</scope>
    <source>
        <strain evidence="1">JEL0513</strain>
    </source>
</reference>
<name>A0AAD5XC79_9FUNG</name>
<accession>A0AAD5XC79</accession>